<name>A0A4Y7J866_PAPSO</name>
<accession>A0A4Y7J866</accession>
<organism evidence="1 2">
    <name type="scientific">Papaver somniferum</name>
    <name type="common">Opium poppy</name>
    <dbReference type="NCBI Taxonomy" id="3469"/>
    <lineage>
        <taxon>Eukaryota</taxon>
        <taxon>Viridiplantae</taxon>
        <taxon>Streptophyta</taxon>
        <taxon>Embryophyta</taxon>
        <taxon>Tracheophyta</taxon>
        <taxon>Spermatophyta</taxon>
        <taxon>Magnoliopsida</taxon>
        <taxon>Ranunculales</taxon>
        <taxon>Papaveraceae</taxon>
        <taxon>Papaveroideae</taxon>
        <taxon>Papaver</taxon>
    </lineage>
</organism>
<gene>
    <name evidence="1" type="ORF">C5167_015508</name>
</gene>
<dbReference type="Gramene" id="RZC56666">
    <property type="protein sequence ID" value="RZC56666"/>
    <property type="gene ID" value="C5167_015508"/>
</dbReference>
<proteinExistence type="predicted"/>
<evidence type="ECO:0000313" key="2">
    <source>
        <dbReference type="Proteomes" id="UP000316621"/>
    </source>
</evidence>
<protein>
    <submittedName>
        <fullName evidence="1">Uncharacterized protein</fullName>
    </submittedName>
</protein>
<sequence length="54" mass="6238">MQFRLRGIQNCLGGEISYDLLLLCIFCLCIWSDVSEHCNKRKLTVCPRVSVLHI</sequence>
<dbReference type="Proteomes" id="UP000316621">
    <property type="component" value="Chromosome 3"/>
</dbReference>
<dbReference type="EMBL" id="CM010717">
    <property type="protein sequence ID" value="RZC56666.1"/>
    <property type="molecule type" value="Genomic_DNA"/>
</dbReference>
<evidence type="ECO:0000313" key="1">
    <source>
        <dbReference type="EMBL" id="RZC56666.1"/>
    </source>
</evidence>
<keyword evidence="2" id="KW-1185">Reference proteome</keyword>
<reference evidence="1 2" key="1">
    <citation type="journal article" date="2018" name="Science">
        <title>The opium poppy genome and morphinan production.</title>
        <authorList>
            <person name="Guo L."/>
            <person name="Winzer T."/>
            <person name="Yang X."/>
            <person name="Li Y."/>
            <person name="Ning Z."/>
            <person name="He Z."/>
            <person name="Teodor R."/>
            <person name="Lu Y."/>
            <person name="Bowser T.A."/>
            <person name="Graham I.A."/>
            <person name="Ye K."/>
        </authorList>
    </citation>
    <scope>NUCLEOTIDE SEQUENCE [LARGE SCALE GENOMIC DNA]</scope>
    <source>
        <strain evidence="2">cv. HN1</strain>
        <tissue evidence="1">Leaves</tissue>
    </source>
</reference>
<dbReference type="AlphaFoldDB" id="A0A4Y7J866"/>